<feature type="region of interest" description="Disordered" evidence="7">
    <location>
        <begin position="121"/>
        <end position="188"/>
    </location>
</feature>
<dbReference type="Pfam" id="PF03743">
    <property type="entry name" value="TrbI"/>
    <property type="match status" value="1"/>
</dbReference>
<comment type="similarity">
    <text evidence="2">Belongs to the TrbI/VirB10 family.</text>
</comment>
<evidence type="ECO:0000313" key="10">
    <source>
        <dbReference type="Proteomes" id="UP000004349"/>
    </source>
</evidence>
<dbReference type="InterPro" id="IPR047695">
    <property type="entry name" value="T4SS_VirB10/PtlG"/>
</dbReference>
<proteinExistence type="inferred from homology"/>
<dbReference type="InterPro" id="IPR042217">
    <property type="entry name" value="T4SS_VirB10/TrbI"/>
</dbReference>
<evidence type="ECO:0000256" key="1">
    <source>
        <dbReference type="ARBA" id="ARBA00004162"/>
    </source>
</evidence>
<comment type="caution">
    <text evidence="9">The sequence shown here is derived from an EMBL/GenBank/DDBJ whole genome shotgun (WGS) entry which is preliminary data.</text>
</comment>
<dbReference type="AlphaFoldDB" id="F9RQN2"/>
<reference evidence="9 10" key="1">
    <citation type="journal article" date="2012" name="Int. J. Syst. Evol. Microbiol.">
        <title>Vibrio caribbeanicus sp. nov., isolated from the marine sponge Scleritoderma cyanea.</title>
        <authorList>
            <person name="Hoffmann M."/>
            <person name="Monday S.R."/>
            <person name="Allard M.W."/>
            <person name="Strain E.A."/>
            <person name="Whittaker P."/>
            <person name="Naum M."/>
            <person name="McCarthy P.J."/>
            <person name="Lopez J.V."/>
            <person name="Fischer M."/>
            <person name="Brown E.W."/>
        </authorList>
    </citation>
    <scope>NUCLEOTIDE SEQUENCE [LARGE SCALE GENOMIC DNA]</scope>
    <source>
        <strain evidence="9 10">LMG 19158</strain>
    </source>
</reference>
<evidence type="ECO:0000256" key="5">
    <source>
        <dbReference type="ARBA" id="ARBA00022989"/>
    </source>
</evidence>
<dbReference type="Proteomes" id="UP000004349">
    <property type="component" value="Unassembled WGS sequence"/>
</dbReference>
<dbReference type="Gene3D" id="2.40.128.260">
    <property type="entry name" value="Type IV secretion system, VirB10/TraB/TrbI"/>
    <property type="match status" value="2"/>
</dbReference>
<dbReference type="RefSeq" id="WP_005596761.1">
    <property type="nucleotide sequence ID" value="NZ_AFWE01000170.1"/>
</dbReference>
<protein>
    <submittedName>
        <fullName evidence="9">Channel protein VirB10</fullName>
    </submittedName>
</protein>
<dbReference type="InterPro" id="IPR005498">
    <property type="entry name" value="T4SS_VirB10/TraB/TrbI"/>
</dbReference>
<feature type="compositionally biased region" description="Polar residues" evidence="7">
    <location>
        <begin position="59"/>
        <end position="91"/>
    </location>
</feature>
<name>F9RQN2_9VIBR</name>
<evidence type="ECO:0000256" key="4">
    <source>
        <dbReference type="ARBA" id="ARBA00022692"/>
    </source>
</evidence>
<dbReference type="NCBIfam" id="NF038091">
    <property type="entry name" value="T4SS_VirB10"/>
    <property type="match status" value="1"/>
</dbReference>
<comment type="subcellular location">
    <subcellularLocation>
        <location evidence="1">Cell membrane</location>
        <topology evidence="1">Single-pass membrane protein</topology>
    </subcellularLocation>
</comment>
<feature type="transmembrane region" description="Helical" evidence="8">
    <location>
        <begin position="26"/>
        <end position="46"/>
    </location>
</feature>
<dbReference type="EMBL" id="AFWE01000170">
    <property type="protein sequence ID" value="EGU33963.1"/>
    <property type="molecule type" value="Genomic_DNA"/>
</dbReference>
<dbReference type="eggNOG" id="COG2948">
    <property type="taxonomic scope" value="Bacteria"/>
</dbReference>
<evidence type="ECO:0000256" key="3">
    <source>
        <dbReference type="ARBA" id="ARBA00022475"/>
    </source>
</evidence>
<dbReference type="CDD" id="cd16429">
    <property type="entry name" value="VirB10"/>
    <property type="match status" value="1"/>
</dbReference>
<keyword evidence="3" id="KW-1003">Cell membrane</keyword>
<keyword evidence="5 8" id="KW-1133">Transmembrane helix</keyword>
<sequence>MTDEFDGEALLDASTSKKTPPDKKKVAFFLIACLMLVGVAGAWIFWGDNDPEPEKVEASNRTSTTAQSTATKDQQGRRSFQFTDKPQTPTNPVKAKTFDTSEPTDIEEIKQQAYLEAKAELEAEQEADNQSEKVGAVDGGQGANGEHQIVKTRTLDKSSKPQGGSSGGGESLGITPNIQNPFQQSPQTTPAFNVFAEDNKPQTQGALGGKLSGSKNPSAVAAILYNRDFLLAKGAFIDCVLNTSMDSTVAGMTKCTLTRDIYSDNGSTLLLERGSEITGEYRANLSQGQSRLFVLWDRIKTPHGVVVNLDSPATDSLGAAGVSGYVETHFWARFGGAMMLSLVDDLAAYIATNGGESVNNFENSSDAAQTMAAKALEATINIPPTFYKNQGERVGIFIARDIDFSTVYQLRETQ</sequence>
<evidence type="ECO:0000256" key="8">
    <source>
        <dbReference type="SAM" id="Phobius"/>
    </source>
</evidence>
<feature type="region of interest" description="Disordered" evidence="7">
    <location>
        <begin position="54"/>
        <end position="105"/>
    </location>
</feature>
<organism evidence="9 10">
    <name type="scientific">Vibrio scophthalmi LMG 19158</name>
    <dbReference type="NCBI Taxonomy" id="870967"/>
    <lineage>
        <taxon>Bacteria</taxon>
        <taxon>Pseudomonadati</taxon>
        <taxon>Pseudomonadota</taxon>
        <taxon>Gammaproteobacteria</taxon>
        <taxon>Vibrionales</taxon>
        <taxon>Vibrionaceae</taxon>
        <taxon>Vibrio</taxon>
    </lineage>
</organism>
<gene>
    <name evidence="9" type="ORF">VIS19158_10919</name>
</gene>
<accession>F9RQN2</accession>
<keyword evidence="6 8" id="KW-0472">Membrane</keyword>
<evidence type="ECO:0000256" key="6">
    <source>
        <dbReference type="ARBA" id="ARBA00023136"/>
    </source>
</evidence>
<evidence type="ECO:0000256" key="7">
    <source>
        <dbReference type="SAM" id="MobiDB-lite"/>
    </source>
</evidence>
<evidence type="ECO:0000313" key="9">
    <source>
        <dbReference type="EMBL" id="EGU33963.1"/>
    </source>
</evidence>
<keyword evidence="4 8" id="KW-0812">Transmembrane</keyword>
<feature type="compositionally biased region" description="Polar residues" evidence="7">
    <location>
        <begin position="174"/>
        <end position="188"/>
    </location>
</feature>
<evidence type="ECO:0000256" key="2">
    <source>
        <dbReference type="ARBA" id="ARBA00010265"/>
    </source>
</evidence>
<dbReference type="GO" id="GO:0005886">
    <property type="term" value="C:plasma membrane"/>
    <property type="evidence" value="ECO:0007669"/>
    <property type="project" value="UniProtKB-SubCell"/>
</dbReference>